<organism evidence="2 3">
    <name type="scientific">Lentzea sokolovensis</name>
    <dbReference type="NCBI Taxonomy" id="3095429"/>
    <lineage>
        <taxon>Bacteria</taxon>
        <taxon>Bacillati</taxon>
        <taxon>Actinomycetota</taxon>
        <taxon>Actinomycetes</taxon>
        <taxon>Pseudonocardiales</taxon>
        <taxon>Pseudonocardiaceae</taxon>
        <taxon>Lentzea</taxon>
    </lineage>
</organism>
<dbReference type="InterPro" id="IPR050471">
    <property type="entry name" value="AB_hydrolase"/>
</dbReference>
<proteinExistence type="predicted"/>
<keyword evidence="3" id="KW-1185">Reference proteome</keyword>
<dbReference type="EMBL" id="JAXAVU010000007">
    <property type="protein sequence ID" value="MDX8143164.1"/>
    <property type="molecule type" value="Genomic_DNA"/>
</dbReference>
<comment type="caution">
    <text evidence="2">The sequence shown here is derived from an EMBL/GenBank/DDBJ whole genome shotgun (WGS) entry which is preliminary data.</text>
</comment>
<sequence length="343" mass="36694">MEPHADASSAAMIMKSRNGSAPLRSVAENAPANECGYGVAHIHPVVQGVPEQVPGRRGVMVVREVVVGGVRLAYEVHGERGDAVLLLGDSGMPGIAWEIAHVPALLRAGLMPVTVDCCGTGASESPPGPYTIPLLAQDIAALIEHLDLGPVHAVGLTQGGFIAEQLAVARPDLLRSMTLIASAGPTTAYHRIRLRAWQDLLEAGHRLPDELFIADRLVHGLPMSLLQDSDEDIEKWITTFSLRTYQESVGLQEQHAACRAWLLDSERGAHWPSIRTRCLLIAFQHDLLFPPSAARCCAARIRGAELVGMPGAGSADGFLDTADKISAIIARFIQRPHGTPGGW</sequence>
<dbReference type="Gene3D" id="3.40.50.1820">
    <property type="entry name" value="alpha/beta hydrolase"/>
    <property type="match status" value="1"/>
</dbReference>
<dbReference type="InterPro" id="IPR029058">
    <property type="entry name" value="AB_hydrolase_fold"/>
</dbReference>
<protein>
    <submittedName>
        <fullName evidence="2">Alpha/beta hydrolase</fullName>
    </submittedName>
</protein>
<dbReference type="RefSeq" id="WP_319975447.1">
    <property type="nucleotide sequence ID" value="NZ_JAXAVU010000007.1"/>
</dbReference>
<reference evidence="2 3" key="1">
    <citation type="submission" date="2023-11" db="EMBL/GenBank/DDBJ databases">
        <title>Lentzea sokolovensis, sp. nov., Lentzea kristufkii, sp. nov., and Lentzea miocenensis, sp. nov., rare actinobacteria from Sokolov Coal Basin, Miocene lacustrine sediment, Czech Republic.</title>
        <authorList>
            <person name="Lara A."/>
            <person name="Kotroba L."/>
            <person name="Nouioui I."/>
            <person name="Neumann-Schaal M."/>
            <person name="Mast Y."/>
            <person name="Chronakova A."/>
        </authorList>
    </citation>
    <scope>NUCLEOTIDE SEQUENCE [LARGE SCALE GENOMIC DNA]</scope>
    <source>
        <strain evidence="2 3">BCCO 10_0061</strain>
    </source>
</reference>
<dbReference type="PANTHER" id="PTHR43433:SF5">
    <property type="entry name" value="AB HYDROLASE-1 DOMAIN-CONTAINING PROTEIN"/>
    <property type="match status" value="1"/>
</dbReference>
<dbReference type="GO" id="GO:0016787">
    <property type="term" value="F:hydrolase activity"/>
    <property type="evidence" value="ECO:0007669"/>
    <property type="project" value="UniProtKB-KW"/>
</dbReference>
<feature type="domain" description="AB hydrolase-1" evidence="1">
    <location>
        <begin position="91"/>
        <end position="313"/>
    </location>
</feature>
<evidence type="ECO:0000259" key="1">
    <source>
        <dbReference type="Pfam" id="PF00561"/>
    </source>
</evidence>
<accession>A0ABU4UVY5</accession>
<keyword evidence="2" id="KW-0378">Hydrolase</keyword>
<evidence type="ECO:0000313" key="3">
    <source>
        <dbReference type="Proteomes" id="UP001285352"/>
    </source>
</evidence>
<reference evidence="2 3" key="2">
    <citation type="submission" date="2023-11" db="EMBL/GenBank/DDBJ databases">
        <authorList>
            <person name="Lara A.C."/>
            <person name="Chronakova A."/>
        </authorList>
    </citation>
    <scope>NUCLEOTIDE SEQUENCE [LARGE SCALE GENOMIC DNA]</scope>
    <source>
        <strain evidence="2 3">BCCO 10_0061</strain>
    </source>
</reference>
<dbReference type="SUPFAM" id="SSF53474">
    <property type="entry name" value="alpha/beta-Hydrolases"/>
    <property type="match status" value="1"/>
</dbReference>
<dbReference type="Proteomes" id="UP001285352">
    <property type="component" value="Unassembled WGS sequence"/>
</dbReference>
<gene>
    <name evidence="2" type="ORF">SK854_13635</name>
</gene>
<dbReference type="Pfam" id="PF00561">
    <property type="entry name" value="Abhydrolase_1"/>
    <property type="match status" value="1"/>
</dbReference>
<dbReference type="PANTHER" id="PTHR43433">
    <property type="entry name" value="HYDROLASE, ALPHA/BETA FOLD FAMILY PROTEIN"/>
    <property type="match status" value="1"/>
</dbReference>
<evidence type="ECO:0000313" key="2">
    <source>
        <dbReference type="EMBL" id="MDX8143164.1"/>
    </source>
</evidence>
<dbReference type="InterPro" id="IPR000073">
    <property type="entry name" value="AB_hydrolase_1"/>
</dbReference>
<name>A0ABU4UVY5_9PSEU</name>